<dbReference type="CDD" id="cd21864">
    <property type="entry name" value="GTSE1_CTD"/>
    <property type="match status" value="1"/>
</dbReference>
<dbReference type="PANTHER" id="PTHR21584">
    <property type="entry name" value="DIFFERENTIAL DISPLAY AND ACTIVATED BY P53 DDA3 /G2 S PHASE EXPRESSED 1"/>
    <property type="match status" value="1"/>
</dbReference>
<keyword evidence="2" id="KW-0963">Cytoplasm</keyword>
<protein>
    <recommendedName>
        <fullName evidence="6">G2 and S phase-expressed protein 1 N-terminal domain-containing protein</fullName>
    </recommendedName>
</protein>
<dbReference type="Ensembl" id="ENSCMIT00000018616.1">
    <property type="protein sequence ID" value="ENSCMIP00000018270.1"/>
    <property type="gene ID" value="ENSCMIG00000008608.1"/>
</dbReference>
<reference evidence="7" key="4">
    <citation type="submission" date="2025-08" db="UniProtKB">
        <authorList>
            <consortium name="Ensembl"/>
        </authorList>
    </citation>
    <scope>IDENTIFICATION</scope>
</reference>
<dbReference type="OMA" id="MTPKMMP"/>
<reference evidence="7" key="5">
    <citation type="submission" date="2025-09" db="UniProtKB">
        <authorList>
            <consortium name="Ensembl"/>
        </authorList>
    </citation>
    <scope>IDENTIFICATION</scope>
</reference>
<dbReference type="OrthoDB" id="10072587at2759"/>
<evidence type="ECO:0000256" key="5">
    <source>
        <dbReference type="SAM" id="MobiDB-lite"/>
    </source>
</evidence>
<dbReference type="GeneID" id="103188284"/>
<organism evidence="7 8">
    <name type="scientific">Callorhinchus milii</name>
    <name type="common">Ghost shark</name>
    <dbReference type="NCBI Taxonomy" id="7868"/>
    <lineage>
        <taxon>Eukaryota</taxon>
        <taxon>Metazoa</taxon>
        <taxon>Chordata</taxon>
        <taxon>Craniata</taxon>
        <taxon>Vertebrata</taxon>
        <taxon>Chondrichthyes</taxon>
        <taxon>Holocephali</taxon>
        <taxon>Chimaeriformes</taxon>
        <taxon>Callorhinchidae</taxon>
        <taxon>Callorhinchus</taxon>
    </lineage>
</organism>
<gene>
    <name evidence="7" type="primary">LOC103188284</name>
</gene>
<dbReference type="AlphaFoldDB" id="A0A4W3HSH9"/>
<accession>A0A4W3HSH9</accession>
<proteinExistence type="predicted"/>
<feature type="compositionally biased region" description="Polar residues" evidence="5">
    <location>
        <begin position="520"/>
        <end position="532"/>
    </location>
</feature>
<dbReference type="KEGG" id="cmk:103188284"/>
<dbReference type="STRING" id="7868.ENSCMIP00000018270"/>
<keyword evidence="8" id="KW-1185">Reference proteome</keyword>
<evidence type="ECO:0000256" key="2">
    <source>
        <dbReference type="ARBA" id="ARBA00022490"/>
    </source>
</evidence>
<evidence type="ECO:0000256" key="3">
    <source>
        <dbReference type="ARBA" id="ARBA00022553"/>
    </source>
</evidence>
<dbReference type="PANTHER" id="PTHR21584:SF10">
    <property type="entry name" value="G2 AND S PHASE-EXPRESSED PROTEIN 1"/>
    <property type="match status" value="1"/>
</dbReference>
<dbReference type="Pfam" id="PF15259">
    <property type="entry name" value="GTSE1_N"/>
    <property type="match status" value="1"/>
</dbReference>
<keyword evidence="3" id="KW-0597">Phosphoprotein</keyword>
<reference evidence="8" key="2">
    <citation type="journal article" date="2007" name="PLoS Biol.">
        <title>Survey sequencing and comparative analysis of the elephant shark (Callorhinchus milii) genome.</title>
        <authorList>
            <person name="Venkatesh B."/>
            <person name="Kirkness E.F."/>
            <person name="Loh Y.H."/>
            <person name="Halpern A.L."/>
            <person name="Lee A.P."/>
            <person name="Johnson J."/>
            <person name="Dandona N."/>
            <person name="Viswanathan L.D."/>
            <person name="Tay A."/>
            <person name="Venter J.C."/>
            <person name="Strausberg R.L."/>
            <person name="Brenner S."/>
        </authorList>
    </citation>
    <scope>NUCLEOTIDE SEQUENCE [LARGE SCALE GENOMIC DNA]</scope>
</reference>
<name>A0A4W3HSH9_CALMI</name>
<evidence type="ECO:0000256" key="4">
    <source>
        <dbReference type="ARBA" id="ARBA00023212"/>
    </source>
</evidence>
<dbReference type="InterPro" id="IPR026657">
    <property type="entry name" value="DDA3/GTSE-1"/>
</dbReference>
<feature type="region of interest" description="Disordered" evidence="5">
    <location>
        <begin position="373"/>
        <end position="396"/>
    </location>
</feature>
<comment type="subcellular location">
    <subcellularLocation>
        <location evidence="1">Cytoplasm</location>
        <location evidence="1">Cytoskeleton</location>
    </subcellularLocation>
</comment>
<evidence type="ECO:0000313" key="7">
    <source>
        <dbReference type="Ensembl" id="ENSCMIP00000018270.1"/>
    </source>
</evidence>
<evidence type="ECO:0000313" key="8">
    <source>
        <dbReference type="Proteomes" id="UP000314986"/>
    </source>
</evidence>
<dbReference type="GO" id="GO:0008017">
    <property type="term" value="F:microtubule binding"/>
    <property type="evidence" value="ECO:0007669"/>
    <property type="project" value="TreeGrafter"/>
</dbReference>
<dbReference type="InParanoid" id="A0A4W3HSH9"/>
<dbReference type="InterPro" id="IPR032768">
    <property type="entry name" value="GTSE1_N"/>
</dbReference>
<reference evidence="8" key="3">
    <citation type="journal article" date="2014" name="Nature">
        <title>Elephant shark genome provides unique insights into gnathostome evolution.</title>
        <authorList>
            <consortium name="International Elephant Shark Genome Sequencing Consortium"/>
            <person name="Venkatesh B."/>
            <person name="Lee A.P."/>
            <person name="Ravi V."/>
            <person name="Maurya A.K."/>
            <person name="Lian M.M."/>
            <person name="Swann J.B."/>
            <person name="Ohta Y."/>
            <person name="Flajnik M.F."/>
            <person name="Sutoh Y."/>
            <person name="Kasahara M."/>
            <person name="Hoon S."/>
            <person name="Gangu V."/>
            <person name="Roy S.W."/>
            <person name="Irimia M."/>
            <person name="Korzh V."/>
            <person name="Kondrychyn I."/>
            <person name="Lim Z.W."/>
            <person name="Tay B.H."/>
            <person name="Tohari S."/>
            <person name="Kong K.W."/>
            <person name="Ho S."/>
            <person name="Lorente-Galdos B."/>
            <person name="Quilez J."/>
            <person name="Marques-Bonet T."/>
            <person name="Raney B.J."/>
            <person name="Ingham P.W."/>
            <person name="Tay A."/>
            <person name="Hillier L.W."/>
            <person name="Minx P."/>
            <person name="Boehm T."/>
            <person name="Wilson R.K."/>
            <person name="Brenner S."/>
            <person name="Warren W.C."/>
        </authorList>
    </citation>
    <scope>NUCLEOTIDE SEQUENCE [LARGE SCALE GENOMIC DNA]</scope>
</reference>
<dbReference type="GO" id="GO:0005881">
    <property type="term" value="C:cytoplasmic microtubule"/>
    <property type="evidence" value="ECO:0007669"/>
    <property type="project" value="TreeGrafter"/>
</dbReference>
<sequence>MEYSNKEMDLQPDIDLNLLSEEKFDFDSDILLSPTSDKSDEDEVFIGPLGHLEKCIAVAIDLNLEEKKPKETIWNPISADKLDDVFREANLLAQQYEKHIDQKTTKKESKRIQNKMVEQFIEESQIKLNCFNKGIDIPITPRREAIVVQDSPQKQLISSVPENSHTCCTDHDLPLESFMKGAVQETKASMQPINGSASQSSLGKIEGASFDENRGTTEQKTLLGESLKCGTTKHFTEKFGLRKSLGPKPPGCMKRSNAGIIKTVNVASSTSSLNSSLHASPAVCKVNTSLKSSKLKAPNSSKLAAPTSKLSNSTQSTTKDIPNSKLIKPSTCKLTNLGNAIQQESGIQTPSSKCLQRISSVPNIKVNAKVKQNKSGNSFGKDLCPKSKPSFVPAPNSQALRKYSAPLSETRPKIMQPKRLLSCSAVVGVSIPASTPNKLLLRGMLQTPTIPNQPVSVTPSSRRLSVLPTPVNRRLSGIPAFTPRSQSRPRLSSNQTMVLTNCSMSASKDVLASTKRKQQDNAQAPNISDYSSGEDTLPLVPCSLDFFPDEVQAICQETANEVQAICQETAKEVPAEIQHINENLLVDLEVNTKYEQIEDRPVEVETKCVQVEDRPLIDFSNTPDLIKRVALKPVEQLIDLSSPLIKLSPGNKENVNLDSPLLKF</sequence>
<feature type="domain" description="G2 and S phase-expressed protein 1 N-terminal" evidence="6">
    <location>
        <begin position="17"/>
        <end position="151"/>
    </location>
</feature>
<evidence type="ECO:0000259" key="6">
    <source>
        <dbReference type="Pfam" id="PF15259"/>
    </source>
</evidence>
<reference evidence="8" key="1">
    <citation type="journal article" date="2006" name="Science">
        <title>Ancient noncoding elements conserved in the human genome.</title>
        <authorList>
            <person name="Venkatesh B."/>
            <person name="Kirkness E.F."/>
            <person name="Loh Y.H."/>
            <person name="Halpern A.L."/>
            <person name="Lee A.P."/>
            <person name="Johnson J."/>
            <person name="Dandona N."/>
            <person name="Viswanathan L.D."/>
            <person name="Tay A."/>
            <person name="Venter J.C."/>
            <person name="Strausberg R.L."/>
            <person name="Brenner S."/>
        </authorList>
    </citation>
    <scope>NUCLEOTIDE SEQUENCE [LARGE SCALE GENOMIC DNA]</scope>
</reference>
<feature type="compositionally biased region" description="Polar residues" evidence="5">
    <location>
        <begin position="295"/>
        <end position="321"/>
    </location>
</feature>
<dbReference type="Proteomes" id="UP000314986">
    <property type="component" value="Unassembled WGS sequence"/>
</dbReference>
<keyword evidence="4" id="KW-0206">Cytoskeleton</keyword>
<evidence type="ECO:0000256" key="1">
    <source>
        <dbReference type="ARBA" id="ARBA00004245"/>
    </source>
</evidence>
<feature type="region of interest" description="Disordered" evidence="5">
    <location>
        <begin position="295"/>
        <end position="324"/>
    </location>
</feature>
<dbReference type="GeneTree" id="ENSGT00940000154189"/>
<feature type="region of interest" description="Disordered" evidence="5">
    <location>
        <begin position="510"/>
        <end position="532"/>
    </location>
</feature>